<evidence type="ECO:0000256" key="2">
    <source>
        <dbReference type="ARBA" id="ARBA00007069"/>
    </source>
</evidence>
<dbReference type="InterPro" id="IPR035906">
    <property type="entry name" value="MetI-like_sf"/>
</dbReference>
<feature type="transmembrane region" description="Helical" evidence="8">
    <location>
        <begin position="233"/>
        <end position="255"/>
    </location>
</feature>
<keyword evidence="4" id="KW-1003">Cell membrane</keyword>
<dbReference type="PANTHER" id="PTHR43848">
    <property type="entry name" value="PUTRESCINE TRANSPORT SYSTEM PERMEASE PROTEIN POTI"/>
    <property type="match status" value="1"/>
</dbReference>
<sequence length="269" mass="29140">MHSEARAPLWLKLLAYGGLAFLHFPIVVIALYAFNTEESAYSFPLQGFTLDWFAAAFGRDDVLAAIWLSVKVAAVATLASLLLGTMAAAALYRRRFWGKEALTLMLILPIALPGIITGIALLSAFKLLAWEPSFWTIAIGHATFCVVVVYNNVIARFRRSSHSLVEASMDLGADGFTTFRHVVLPQLATALLAGGLLAFALSFDEIIVTTFTAGHERTLPIWLLNQLGRPRDVPITNVVALTVMLITMVPVIAAWKLTQGTEAVAGSGK</sequence>
<dbReference type="Pfam" id="PF00528">
    <property type="entry name" value="BPD_transp_1"/>
    <property type="match status" value="1"/>
</dbReference>
<dbReference type="SUPFAM" id="SSF161098">
    <property type="entry name" value="MetI-like"/>
    <property type="match status" value="1"/>
</dbReference>
<evidence type="ECO:0000256" key="3">
    <source>
        <dbReference type="ARBA" id="ARBA00022448"/>
    </source>
</evidence>
<comment type="subcellular location">
    <subcellularLocation>
        <location evidence="1 8">Cell membrane</location>
        <topology evidence="1 8">Multi-pass membrane protein</topology>
    </subcellularLocation>
</comment>
<dbReference type="Proteomes" id="UP001156706">
    <property type="component" value="Unassembled WGS sequence"/>
</dbReference>
<evidence type="ECO:0000313" key="10">
    <source>
        <dbReference type="EMBL" id="GLR12460.1"/>
    </source>
</evidence>
<comment type="caution">
    <text evidence="10">The sequence shown here is derived from an EMBL/GenBank/DDBJ whole genome shotgun (WGS) entry which is preliminary data.</text>
</comment>
<keyword evidence="6 8" id="KW-1133">Transmembrane helix</keyword>
<evidence type="ECO:0000256" key="4">
    <source>
        <dbReference type="ARBA" id="ARBA00022475"/>
    </source>
</evidence>
<gene>
    <name evidence="10" type="ORF">GCM10007907_12500</name>
</gene>
<keyword evidence="5 8" id="KW-0812">Transmembrane</keyword>
<dbReference type="InterPro" id="IPR051789">
    <property type="entry name" value="Bact_Polyamine_Transport"/>
</dbReference>
<feature type="transmembrane region" description="Helical" evidence="8">
    <location>
        <begin position="190"/>
        <end position="213"/>
    </location>
</feature>
<evidence type="ECO:0000259" key="9">
    <source>
        <dbReference type="PROSITE" id="PS50928"/>
    </source>
</evidence>
<feature type="transmembrane region" description="Helical" evidence="8">
    <location>
        <begin position="104"/>
        <end position="128"/>
    </location>
</feature>
<feature type="transmembrane region" description="Helical" evidence="8">
    <location>
        <begin position="66"/>
        <end position="92"/>
    </location>
</feature>
<dbReference type="Gene3D" id="1.10.3720.10">
    <property type="entry name" value="MetI-like"/>
    <property type="match status" value="1"/>
</dbReference>
<evidence type="ECO:0000256" key="5">
    <source>
        <dbReference type="ARBA" id="ARBA00022692"/>
    </source>
</evidence>
<evidence type="ECO:0000256" key="7">
    <source>
        <dbReference type="ARBA" id="ARBA00023136"/>
    </source>
</evidence>
<evidence type="ECO:0000256" key="8">
    <source>
        <dbReference type="RuleBase" id="RU363032"/>
    </source>
</evidence>
<organism evidence="10 11">
    <name type="scientific">Chitinimonas prasina</name>
    <dbReference type="NCBI Taxonomy" id="1434937"/>
    <lineage>
        <taxon>Bacteria</taxon>
        <taxon>Pseudomonadati</taxon>
        <taxon>Pseudomonadota</taxon>
        <taxon>Betaproteobacteria</taxon>
        <taxon>Neisseriales</taxon>
        <taxon>Chitinibacteraceae</taxon>
        <taxon>Chitinimonas</taxon>
    </lineage>
</organism>
<dbReference type="InterPro" id="IPR000515">
    <property type="entry name" value="MetI-like"/>
</dbReference>
<protein>
    <submittedName>
        <fullName evidence="10">Spermidine/putrescine ABC transporter permease</fullName>
    </submittedName>
</protein>
<feature type="transmembrane region" description="Helical" evidence="8">
    <location>
        <begin position="9"/>
        <end position="34"/>
    </location>
</feature>
<name>A0ABQ5YGJ6_9NEIS</name>
<keyword evidence="11" id="KW-1185">Reference proteome</keyword>
<dbReference type="PROSITE" id="PS50928">
    <property type="entry name" value="ABC_TM1"/>
    <property type="match status" value="1"/>
</dbReference>
<accession>A0ABQ5YGJ6</accession>
<dbReference type="RefSeq" id="WP_284195580.1">
    <property type="nucleotide sequence ID" value="NZ_BSOG01000001.1"/>
</dbReference>
<dbReference type="EMBL" id="BSOG01000001">
    <property type="protein sequence ID" value="GLR12460.1"/>
    <property type="molecule type" value="Genomic_DNA"/>
</dbReference>
<comment type="similarity">
    <text evidence="2">Belongs to the binding-protein-dependent transport system permease family. CysTW subfamily.</text>
</comment>
<evidence type="ECO:0000256" key="6">
    <source>
        <dbReference type="ARBA" id="ARBA00022989"/>
    </source>
</evidence>
<dbReference type="CDD" id="cd06261">
    <property type="entry name" value="TM_PBP2"/>
    <property type="match status" value="1"/>
</dbReference>
<keyword evidence="3 8" id="KW-0813">Transport</keyword>
<evidence type="ECO:0000313" key="11">
    <source>
        <dbReference type="Proteomes" id="UP001156706"/>
    </source>
</evidence>
<reference evidence="11" key="1">
    <citation type="journal article" date="2019" name="Int. J. Syst. Evol. Microbiol.">
        <title>The Global Catalogue of Microorganisms (GCM) 10K type strain sequencing project: providing services to taxonomists for standard genome sequencing and annotation.</title>
        <authorList>
            <consortium name="The Broad Institute Genomics Platform"/>
            <consortium name="The Broad Institute Genome Sequencing Center for Infectious Disease"/>
            <person name="Wu L."/>
            <person name="Ma J."/>
        </authorList>
    </citation>
    <scope>NUCLEOTIDE SEQUENCE [LARGE SCALE GENOMIC DNA]</scope>
    <source>
        <strain evidence="11">NBRC 110044</strain>
    </source>
</reference>
<evidence type="ECO:0000256" key="1">
    <source>
        <dbReference type="ARBA" id="ARBA00004651"/>
    </source>
</evidence>
<keyword evidence="7 8" id="KW-0472">Membrane</keyword>
<proteinExistence type="inferred from homology"/>
<feature type="transmembrane region" description="Helical" evidence="8">
    <location>
        <begin position="134"/>
        <end position="153"/>
    </location>
</feature>
<feature type="domain" description="ABC transmembrane type-1" evidence="9">
    <location>
        <begin position="66"/>
        <end position="254"/>
    </location>
</feature>
<dbReference type="PANTHER" id="PTHR43848:SF2">
    <property type="entry name" value="PUTRESCINE TRANSPORT SYSTEM PERMEASE PROTEIN POTI"/>
    <property type="match status" value="1"/>
</dbReference>